<dbReference type="Proteomes" id="UP000008144">
    <property type="component" value="Chromosome 2"/>
</dbReference>
<evidence type="ECO:0000313" key="12">
    <source>
        <dbReference type="Proteomes" id="UP000008144"/>
    </source>
</evidence>
<evidence type="ECO:0000313" key="11">
    <source>
        <dbReference type="Ensembl" id="ENSCINP00000013403.3"/>
    </source>
</evidence>
<keyword evidence="8 10" id="KW-0333">Golgi apparatus</keyword>
<evidence type="ECO:0000256" key="5">
    <source>
        <dbReference type="ARBA" id="ARBA00022692"/>
    </source>
</evidence>
<organism evidence="11 12">
    <name type="scientific">Ciona intestinalis</name>
    <name type="common">Transparent sea squirt</name>
    <name type="synonym">Ascidia intestinalis</name>
    <dbReference type="NCBI Taxonomy" id="7719"/>
    <lineage>
        <taxon>Eukaryota</taxon>
        <taxon>Metazoa</taxon>
        <taxon>Chordata</taxon>
        <taxon>Tunicata</taxon>
        <taxon>Ascidiacea</taxon>
        <taxon>Phlebobranchia</taxon>
        <taxon>Cionidae</taxon>
        <taxon>Ciona</taxon>
    </lineage>
</organism>
<name>F6PH17_CIOIN</name>
<keyword evidence="3 10" id="KW-0328">Glycosyltransferase</keyword>
<reference evidence="11" key="4">
    <citation type="submission" date="2025-09" db="UniProtKB">
        <authorList>
            <consortium name="Ensembl"/>
        </authorList>
    </citation>
    <scope>IDENTIFICATION</scope>
</reference>
<dbReference type="GO" id="GO:0030311">
    <property type="term" value="P:poly-N-acetyllactosamine biosynthetic process"/>
    <property type="evidence" value="ECO:0000318"/>
    <property type="project" value="GO_Central"/>
</dbReference>
<dbReference type="Gene3D" id="3.90.550.50">
    <property type="match status" value="1"/>
</dbReference>
<dbReference type="PANTHER" id="PTHR11214">
    <property type="entry name" value="BETA-1,3-N-ACETYLGLUCOSAMINYLTRANSFERASE"/>
    <property type="match status" value="1"/>
</dbReference>
<comment type="similarity">
    <text evidence="2 10">Belongs to the glycosyltransferase 31 family.</text>
</comment>
<dbReference type="FunFam" id="3.90.550.50:FF:000060">
    <property type="entry name" value="Hexosyltransferase"/>
    <property type="match status" value="1"/>
</dbReference>
<evidence type="ECO:0000256" key="4">
    <source>
        <dbReference type="ARBA" id="ARBA00022679"/>
    </source>
</evidence>
<evidence type="ECO:0000256" key="6">
    <source>
        <dbReference type="ARBA" id="ARBA00022968"/>
    </source>
</evidence>
<dbReference type="STRING" id="7719.ENSCINP00000013403"/>
<dbReference type="GO" id="GO:0000139">
    <property type="term" value="C:Golgi membrane"/>
    <property type="evidence" value="ECO:0000318"/>
    <property type="project" value="GO_Central"/>
</dbReference>
<dbReference type="Pfam" id="PF01762">
    <property type="entry name" value="Galactosyl_T"/>
    <property type="match status" value="1"/>
</dbReference>
<dbReference type="AlphaFoldDB" id="F6PH17"/>
<keyword evidence="12" id="KW-1185">Reference proteome</keyword>
<proteinExistence type="inferred from homology"/>
<evidence type="ECO:0000256" key="2">
    <source>
        <dbReference type="ARBA" id="ARBA00008661"/>
    </source>
</evidence>
<dbReference type="GeneTree" id="ENSGT00940000157606"/>
<dbReference type="PANTHER" id="PTHR11214:SF394">
    <property type="entry name" value="HEXOSYLTRANSFERASE"/>
    <property type="match status" value="1"/>
</dbReference>
<evidence type="ECO:0000256" key="8">
    <source>
        <dbReference type="ARBA" id="ARBA00023034"/>
    </source>
</evidence>
<evidence type="ECO:0000256" key="1">
    <source>
        <dbReference type="ARBA" id="ARBA00004323"/>
    </source>
</evidence>
<reference evidence="12" key="1">
    <citation type="journal article" date="2002" name="Science">
        <title>The draft genome of Ciona intestinalis: insights into chordate and vertebrate origins.</title>
        <authorList>
            <person name="Dehal P."/>
            <person name="Satou Y."/>
            <person name="Campbell R.K."/>
            <person name="Chapman J."/>
            <person name="Degnan B."/>
            <person name="De Tomaso A."/>
            <person name="Davidson B."/>
            <person name="Di Gregorio A."/>
            <person name="Gelpke M."/>
            <person name="Goodstein D.M."/>
            <person name="Harafuji N."/>
            <person name="Hastings K.E."/>
            <person name="Ho I."/>
            <person name="Hotta K."/>
            <person name="Huang W."/>
            <person name="Kawashima T."/>
            <person name="Lemaire P."/>
            <person name="Martinez D."/>
            <person name="Meinertzhagen I.A."/>
            <person name="Necula S."/>
            <person name="Nonaka M."/>
            <person name="Putnam N."/>
            <person name="Rash S."/>
            <person name="Saiga H."/>
            <person name="Satake M."/>
            <person name="Terry A."/>
            <person name="Yamada L."/>
            <person name="Wang H.G."/>
            <person name="Awazu S."/>
            <person name="Azumi K."/>
            <person name="Boore J."/>
            <person name="Branno M."/>
            <person name="Chin-Bow S."/>
            <person name="DeSantis R."/>
            <person name="Doyle S."/>
            <person name="Francino P."/>
            <person name="Keys D.N."/>
            <person name="Haga S."/>
            <person name="Hayashi H."/>
            <person name="Hino K."/>
            <person name="Imai K.S."/>
            <person name="Inaba K."/>
            <person name="Kano S."/>
            <person name="Kobayashi K."/>
            <person name="Kobayashi M."/>
            <person name="Lee B.I."/>
            <person name="Makabe K.W."/>
            <person name="Manohar C."/>
            <person name="Matassi G."/>
            <person name="Medina M."/>
            <person name="Mochizuki Y."/>
            <person name="Mount S."/>
            <person name="Morishita T."/>
            <person name="Miura S."/>
            <person name="Nakayama A."/>
            <person name="Nishizaka S."/>
            <person name="Nomoto H."/>
            <person name="Ohta F."/>
            <person name="Oishi K."/>
            <person name="Rigoutsos I."/>
            <person name="Sano M."/>
            <person name="Sasaki A."/>
            <person name="Sasakura Y."/>
            <person name="Shoguchi E."/>
            <person name="Shin-i T."/>
            <person name="Spagnuolo A."/>
            <person name="Stainier D."/>
            <person name="Suzuki M.M."/>
            <person name="Tassy O."/>
            <person name="Takatori N."/>
            <person name="Tokuoka M."/>
            <person name="Yagi K."/>
            <person name="Yoshizaki F."/>
            <person name="Wada S."/>
            <person name="Zhang C."/>
            <person name="Hyatt P.D."/>
            <person name="Larimer F."/>
            <person name="Detter C."/>
            <person name="Doggett N."/>
            <person name="Glavina T."/>
            <person name="Hawkins T."/>
            <person name="Richardson P."/>
            <person name="Lucas S."/>
            <person name="Kohara Y."/>
            <person name="Levine M."/>
            <person name="Satoh N."/>
            <person name="Rokhsar D.S."/>
        </authorList>
    </citation>
    <scope>NUCLEOTIDE SEQUENCE [LARGE SCALE GENOMIC DNA]</scope>
</reference>
<keyword evidence="9" id="KW-0472">Membrane</keyword>
<dbReference type="GO" id="GO:0006493">
    <property type="term" value="P:protein O-linked glycosylation"/>
    <property type="evidence" value="ECO:0000318"/>
    <property type="project" value="GO_Central"/>
</dbReference>
<dbReference type="EMBL" id="EAAA01001367">
    <property type="status" value="NOT_ANNOTATED_CDS"/>
    <property type="molecule type" value="Genomic_DNA"/>
</dbReference>
<dbReference type="FunCoup" id="F6PH17">
    <property type="interactions" value="18"/>
</dbReference>
<dbReference type="InParanoid" id="F6PH17"/>
<dbReference type="Ensembl" id="ENSCINT00000013403.3">
    <property type="protein sequence ID" value="ENSCINP00000013403.3"/>
    <property type="gene ID" value="ENSCING00000006531.3"/>
</dbReference>
<keyword evidence="7" id="KW-1133">Transmembrane helix</keyword>
<keyword evidence="4" id="KW-0808">Transferase</keyword>
<dbReference type="GO" id="GO:0016757">
    <property type="term" value="F:glycosyltransferase activity"/>
    <property type="evidence" value="ECO:0000318"/>
    <property type="project" value="GO_Central"/>
</dbReference>
<comment type="subcellular location">
    <subcellularLocation>
        <location evidence="1 10">Golgi apparatus membrane</location>
        <topology evidence="1 10">Single-pass type II membrane protein</topology>
    </subcellularLocation>
</comment>
<dbReference type="EC" id="2.4.1.-" evidence="10"/>
<protein>
    <recommendedName>
        <fullName evidence="10">Hexosyltransferase</fullName>
        <ecNumber evidence="10">2.4.1.-</ecNumber>
    </recommendedName>
</protein>
<reference evidence="11" key="3">
    <citation type="submission" date="2025-08" db="UniProtKB">
        <authorList>
            <consortium name="Ensembl"/>
        </authorList>
    </citation>
    <scope>IDENTIFICATION</scope>
</reference>
<evidence type="ECO:0000256" key="9">
    <source>
        <dbReference type="ARBA" id="ARBA00023136"/>
    </source>
</evidence>
<evidence type="ECO:0000256" key="3">
    <source>
        <dbReference type="ARBA" id="ARBA00022676"/>
    </source>
</evidence>
<keyword evidence="5" id="KW-0812">Transmembrane</keyword>
<evidence type="ECO:0000256" key="10">
    <source>
        <dbReference type="RuleBase" id="RU363063"/>
    </source>
</evidence>
<dbReference type="InterPro" id="IPR002659">
    <property type="entry name" value="Glyco_trans_31"/>
</dbReference>
<accession>F6PH17</accession>
<reference evidence="11" key="2">
    <citation type="journal article" date="2008" name="Genome Biol.">
        <title>Improved genome assembly and evidence-based global gene model set for the chordate Ciona intestinalis: new insight into intron and operon populations.</title>
        <authorList>
            <person name="Satou Y."/>
            <person name="Mineta K."/>
            <person name="Ogasawara M."/>
            <person name="Sasakura Y."/>
            <person name="Shoguchi E."/>
            <person name="Ueno K."/>
            <person name="Yamada L."/>
            <person name="Matsumoto J."/>
            <person name="Wasserscheid J."/>
            <person name="Dewar K."/>
            <person name="Wiley G.B."/>
            <person name="Macmil S.L."/>
            <person name="Roe B.A."/>
            <person name="Zeller R.W."/>
            <person name="Hastings K.E."/>
            <person name="Lemaire P."/>
            <person name="Lindquist E."/>
            <person name="Endo T."/>
            <person name="Hotta K."/>
            <person name="Inaba K."/>
        </authorList>
    </citation>
    <scope>NUCLEOTIDE SEQUENCE [LARGE SCALE GENOMIC DNA]</scope>
    <source>
        <strain evidence="11">wild type</strain>
    </source>
</reference>
<keyword evidence="6" id="KW-0735">Signal-anchor</keyword>
<evidence type="ECO:0000256" key="7">
    <source>
        <dbReference type="ARBA" id="ARBA00022989"/>
    </source>
</evidence>
<sequence>IFLLVAIKSACNNKNRRNAIRKTWGDERWVKSELGVNMRRVFLLGACPNENSQDKLASENAEHEDIIQWNFQDSFRNLTLKECLYLQWFSKSCREVPYIFKGDDDVFVNIKNIVIFLKELPENRRKNLFVGSVLNGSPRILNPASKYYVSYNLFPEKFYPAYVSGGGFVMSGAMAIRLFQASLQSRIIPIDDAFMGILVKKIGEYPQDDRGYKSWGMRKIDPCRLARIKTLHRMTPDQLIQAWSEYVKLDFTTCGKETADVLVTRTKLMFY</sequence>
<dbReference type="GO" id="GO:0016758">
    <property type="term" value="F:hexosyltransferase activity"/>
    <property type="evidence" value="ECO:0007669"/>
    <property type="project" value="InterPro"/>
</dbReference>